<dbReference type="SMART" id="SM00275">
    <property type="entry name" value="G_alpha"/>
    <property type="match status" value="1"/>
</dbReference>
<dbReference type="Proteomes" id="UP000009022">
    <property type="component" value="Unassembled WGS sequence"/>
</dbReference>
<keyword evidence="6" id="KW-0564">Palmitate</keyword>
<evidence type="ECO:0000256" key="2">
    <source>
        <dbReference type="ARBA" id="ARBA00022723"/>
    </source>
</evidence>
<dbReference type="Gene3D" id="3.40.50.300">
    <property type="entry name" value="P-loop containing nucleotide triphosphate hydrolases"/>
    <property type="match status" value="1"/>
</dbReference>
<dbReference type="CTD" id="6753280"/>
<dbReference type="GO" id="GO:0001664">
    <property type="term" value="F:G protein-coupled receptor binding"/>
    <property type="evidence" value="ECO:0000318"/>
    <property type="project" value="GO_Central"/>
</dbReference>
<keyword evidence="3 9" id="KW-0547">Nucleotide-binding</keyword>
<feature type="binding site" evidence="9">
    <location>
        <begin position="151"/>
        <end position="152"/>
    </location>
    <ligand>
        <name>GTP</name>
        <dbReference type="ChEBI" id="CHEBI:37565"/>
    </ligand>
</feature>
<dbReference type="PRINTS" id="PR00318">
    <property type="entry name" value="GPROTEINA"/>
</dbReference>
<dbReference type="GO" id="GO:0007188">
    <property type="term" value="P:adenylate cyclase-modulating G protein-coupled receptor signaling pathway"/>
    <property type="evidence" value="ECO:0000318"/>
    <property type="project" value="GO_Central"/>
</dbReference>
<proteinExistence type="predicted"/>
<evidence type="ECO:0000256" key="3">
    <source>
        <dbReference type="ARBA" id="ARBA00022741"/>
    </source>
</evidence>
<keyword evidence="2 10" id="KW-0479">Metal-binding</keyword>
<dbReference type="GO" id="GO:0005834">
    <property type="term" value="C:heterotrimeric G-protein complex"/>
    <property type="evidence" value="ECO:0000318"/>
    <property type="project" value="GO_Central"/>
</dbReference>
<feature type="binding site" evidence="10">
    <location>
        <position position="47"/>
    </location>
    <ligand>
        <name>Mg(2+)</name>
        <dbReference type="ChEBI" id="CHEBI:18420"/>
    </ligand>
</feature>
<dbReference type="GO" id="GO:0003924">
    <property type="term" value="F:GTPase activity"/>
    <property type="evidence" value="ECO:0000318"/>
    <property type="project" value="GO_Central"/>
</dbReference>
<evidence type="ECO:0000256" key="7">
    <source>
        <dbReference type="ARBA" id="ARBA00023224"/>
    </source>
</evidence>
<keyword evidence="1" id="KW-0519">Myristate</keyword>
<dbReference type="AlphaFoldDB" id="B3RVP8"/>
<evidence type="ECO:0000256" key="8">
    <source>
        <dbReference type="ARBA" id="ARBA00023288"/>
    </source>
</evidence>
<dbReference type="FunFam" id="3.40.50.300:FF:002307">
    <property type="entry name" value="Guanine nucleotide-binding protein G(k) subunit alpha"/>
    <property type="match status" value="1"/>
</dbReference>
<dbReference type="PANTHER" id="PTHR10218">
    <property type="entry name" value="GTP-BINDING PROTEIN ALPHA SUBUNIT"/>
    <property type="match status" value="1"/>
</dbReference>
<organism evidence="11 12">
    <name type="scientific">Trichoplax adhaerens</name>
    <name type="common">Trichoplax reptans</name>
    <dbReference type="NCBI Taxonomy" id="10228"/>
    <lineage>
        <taxon>Eukaryota</taxon>
        <taxon>Metazoa</taxon>
        <taxon>Placozoa</taxon>
        <taxon>Uniplacotomia</taxon>
        <taxon>Trichoplacea</taxon>
        <taxon>Trichoplacidae</taxon>
        <taxon>Trichoplax</taxon>
    </lineage>
</organism>
<dbReference type="HOGENOM" id="CLU_014184_6_0_1"/>
<dbReference type="KEGG" id="tad:TRIADDRAFT_24489"/>
<name>B3RVP8_TRIAD</name>
<dbReference type="EMBL" id="DS985244">
    <property type="protein sequence ID" value="EDV25537.1"/>
    <property type="molecule type" value="Genomic_DNA"/>
</dbReference>
<dbReference type="STRING" id="10228.B3RVP8"/>
<dbReference type="PANTHER" id="PTHR10218:SF362">
    <property type="entry name" value="G PROTEIN ALPHA O SUBUNIT"/>
    <property type="match status" value="1"/>
</dbReference>
<dbReference type="GO" id="GO:0005737">
    <property type="term" value="C:cytoplasm"/>
    <property type="evidence" value="ECO:0000318"/>
    <property type="project" value="GO_Central"/>
</dbReference>
<evidence type="ECO:0000256" key="10">
    <source>
        <dbReference type="PIRSR" id="PIRSR601019-2"/>
    </source>
</evidence>
<gene>
    <name evidence="11" type="ORF">TRIADDRAFT_24489</name>
</gene>
<dbReference type="OrthoDB" id="5817230at2759"/>
<evidence type="ECO:0000313" key="11">
    <source>
        <dbReference type="EMBL" id="EDV25537.1"/>
    </source>
</evidence>
<evidence type="ECO:0000256" key="6">
    <source>
        <dbReference type="ARBA" id="ARBA00023139"/>
    </source>
</evidence>
<dbReference type="GeneID" id="6753280"/>
<feature type="binding site" evidence="10">
    <location>
        <position position="182"/>
    </location>
    <ligand>
        <name>Mg(2+)</name>
        <dbReference type="ChEBI" id="CHEBI:18420"/>
    </ligand>
</feature>
<dbReference type="InterPro" id="IPR027417">
    <property type="entry name" value="P-loop_NTPase"/>
</dbReference>
<dbReference type="Pfam" id="PF00503">
    <property type="entry name" value="G-alpha"/>
    <property type="match status" value="1"/>
</dbReference>
<dbReference type="SUPFAM" id="SSF47895">
    <property type="entry name" value="Transducin (alpha subunit), insertion domain"/>
    <property type="match status" value="1"/>
</dbReference>
<feature type="binding site" evidence="9">
    <location>
        <begin position="201"/>
        <end position="205"/>
    </location>
    <ligand>
        <name>GTP</name>
        <dbReference type="ChEBI" id="CHEBI:37565"/>
    </ligand>
</feature>
<dbReference type="GO" id="GO:0031683">
    <property type="term" value="F:G-protein beta/gamma-subunit complex binding"/>
    <property type="evidence" value="ECO:0000318"/>
    <property type="project" value="GO_Central"/>
</dbReference>
<feature type="binding site" evidence="9">
    <location>
        <begin position="176"/>
        <end position="182"/>
    </location>
    <ligand>
        <name>GTP</name>
        <dbReference type="ChEBI" id="CHEBI:37565"/>
    </ligand>
</feature>
<dbReference type="PRINTS" id="PR00441">
    <property type="entry name" value="GPROTEINAI"/>
</dbReference>
<dbReference type="GO" id="GO:0005525">
    <property type="term" value="F:GTP binding"/>
    <property type="evidence" value="ECO:0007669"/>
    <property type="project" value="UniProtKB-KW"/>
</dbReference>
<dbReference type="PhylomeDB" id="B3RVP8"/>
<dbReference type="RefSeq" id="XP_002111570.1">
    <property type="nucleotide sequence ID" value="XM_002111534.1"/>
</dbReference>
<evidence type="ECO:0000313" key="12">
    <source>
        <dbReference type="Proteomes" id="UP000009022"/>
    </source>
</evidence>
<evidence type="ECO:0000256" key="4">
    <source>
        <dbReference type="ARBA" id="ARBA00022842"/>
    </source>
</evidence>
<sequence>MGCGSSTVDQKAVIANNQIEKDIREQELQAKKIIKLLLLGAAESGKSTIAKQLKIIHMEGFTKNDIEKAKPIIYSNIVHTFIQILQNMRPLKLEFNSEQRQADANQLFDIIGKMKDTDPYPPSVLKSMNALLADGGFQTTIKRGHEYHLHDSAEYFLKSLDRIGNDNYEPTEQDILRSRLRTTGVNQIEFEFKMLNFQVIDVGGQRSERRKWIHVFDSVTAIIFCVSLSCYDMTVYEDGNTNSMHESLKLFDWIVNNEFFKETSIILFLNKKDLFEEKIKSVSLTVCFPEYDGTKSYEDTSLFIQKQFIDRKQSSQKEIYCHLTCATDTQNISVVFDAVTDIVISNNLRNCGLL</sequence>
<dbReference type="InterPro" id="IPR001019">
    <property type="entry name" value="Gprotein_alpha_su"/>
</dbReference>
<keyword evidence="8" id="KW-0449">Lipoprotein</keyword>
<dbReference type="Gene3D" id="1.10.400.10">
    <property type="entry name" value="GI Alpha 1, domain 2-like"/>
    <property type="match status" value="1"/>
</dbReference>
<dbReference type="CDD" id="cd00066">
    <property type="entry name" value="G-alpha"/>
    <property type="match status" value="1"/>
</dbReference>
<feature type="binding site" evidence="9">
    <location>
        <begin position="43"/>
        <end position="48"/>
    </location>
    <ligand>
        <name>GTP</name>
        <dbReference type="ChEBI" id="CHEBI:37565"/>
    </ligand>
</feature>
<dbReference type="PROSITE" id="PS51882">
    <property type="entry name" value="G_ALPHA"/>
    <property type="match status" value="1"/>
</dbReference>
<feature type="binding site" evidence="9">
    <location>
        <begin position="270"/>
        <end position="273"/>
    </location>
    <ligand>
        <name>GTP</name>
        <dbReference type="ChEBI" id="CHEBI:37565"/>
    </ligand>
</feature>
<feature type="binding site" evidence="9">
    <location>
        <position position="326"/>
    </location>
    <ligand>
        <name>GTP</name>
        <dbReference type="ChEBI" id="CHEBI:37565"/>
    </ligand>
</feature>
<dbReference type="InParanoid" id="B3RVP8"/>
<dbReference type="InterPro" id="IPR011025">
    <property type="entry name" value="GproteinA_insert"/>
</dbReference>
<accession>B3RVP8</accession>
<dbReference type="InterPro" id="IPR001408">
    <property type="entry name" value="Gprotein_alpha_I"/>
</dbReference>
<dbReference type="SUPFAM" id="SSF52540">
    <property type="entry name" value="P-loop containing nucleoside triphosphate hydrolases"/>
    <property type="match status" value="1"/>
</dbReference>
<evidence type="ECO:0000256" key="1">
    <source>
        <dbReference type="ARBA" id="ARBA00022707"/>
    </source>
</evidence>
<keyword evidence="7" id="KW-0807">Transducer</keyword>
<reference evidence="11 12" key="1">
    <citation type="journal article" date="2008" name="Nature">
        <title>The Trichoplax genome and the nature of placozoans.</title>
        <authorList>
            <person name="Srivastava M."/>
            <person name="Begovic E."/>
            <person name="Chapman J."/>
            <person name="Putnam N.H."/>
            <person name="Hellsten U."/>
            <person name="Kawashima T."/>
            <person name="Kuo A."/>
            <person name="Mitros T."/>
            <person name="Salamov A."/>
            <person name="Carpenter M.L."/>
            <person name="Signorovitch A.Y."/>
            <person name="Moreno M.A."/>
            <person name="Kamm K."/>
            <person name="Grimwood J."/>
            <person name="Schmutz J."/>
            <person name="Shapiro H."/>
            <person name="Grigoriev I.V."/>
            <person name="Buss L.W."/>
            <person name="Schierwater B."/>
            <person name="Dellaporta S.L."/>
            <person name="Rokhsar D.S."/>
        </authorList>
    </citation>
    <scope>NUCLEOTIDE SEQUENCE [LARGE SCALE GENOMIC DNA]</scope>
    <source>
        <strain evidence="11 12">Grell-BS-1999</strain>
    </source>
</reference>
<keyword evidence="5 9" id="KW-0342">GTP-binding</keyword>
<keyword evidence="4 10" id="KW-0460">Magnesium</keyword>
<keyword evidence="12" id="KW-1185">Reference proteome</keyword>
<dbReference type="GO" id="GO:0046872">
    <property type="term" value="F:metal ion binding"/>
    <property type="evidence" value="ECO:0007669"/>
    <property type="project" value="UniProtKB-KW"/>
</dbReference>
<protein>
    <submittedName>
        <fullName evidence="11">Uncharacterized protein</fullName>
    </submittedName>
</protein>
<dbReference type="eggNOG" id="KOG0082">
    <property type="taxonomic scope" value="Eukaryota"/>
</dbReference>
<evidence type="ECO:0000256" key="9">
    <source>
        <dbReference type="PIRSR" id="PIRSR601019-1"/>
    </source>
</evidence>
<evidence type="ECO:0000256" key="5">
    <source>
        <dbReference type="ARBA" id="ARBA00023134"/>
    </source>
</evidence>